<dbReference type="AlphaFoldDB" id="A0A0B5QK32"/>
<dbReference type="RefSeq" id="WP_023974830.1">
    <property type="nucleotide sequence ID" value="NZ_CP010086.2"/>
</dbReference>
<reference evidence="3" key="1">
    <citation type="submission" date="2014-12" db="EMBL/GenBank/DDBJ databases">
        <title>Genome sequence of Clostridium beijerinckii strain 59B.</title>
        <authorList>
            <person name="Little G.T."/>
            <person name="Minton N.P."/>
        </authorList>
    </citation>
    <scope>NUCLEOTIDE SEQUENCE [LARGE SCALE GENOMIC DNA]</scope>
    <source>
        <strain evidence="3">59B</strain>
    </source>
</reference>
<gene>
    <name evidence="2" type="ORF">HGI39_23130</name>
    <name evidence="1" type="ORF">LF65_00434</name>
</gene>
<dbReference type="Gene3D" id="3.30.1330.70">
    <property type="entry name" value="Holliday junction resolvase RusA"/>
    <property type="match status" value="1"/>
</dbReference>
<dbReference type="KEGG" id="cbei:LF65_00434"/>
<dbReference type="InterPro" id="IPR008822">
    <property type="entry name" value="Endonuclease_RusA-like"/>
</dbReference>
<reference evidence="2" key="3">
    <citation type="submission" date="2020-04" db="EMBL/GenBank/DDBJ databases">
        <authorList>
            <person name="Brown S."/>
        </authorList>
    </citation>
    <scope>NUCLEOTIDE SEQUENCE</scope>
    <source>
        <strain evidence="2">DJ015</strain>
    </source>
</reference>
<proteinExistence type="predicted"/>
<sequence length="232" mass="26601">MSNYAKVIIKGSPITKSNFKLHNLNGRAILPHSSGKYHDRYALYEQEIALLARNQNPDVVFSESLIALLRVYYKSEKRHPDTINITKSIFDGIEKSGLIINDAQITKIFTEEYYDKENPRFELELFAESEYDFSYKVVKRTTSLKPKLYSPIRKNILSDKTSSSATNYQKDKLDCNAENKRDKKSKKTSSNSLMSSEMIICSICNKAIISDDYVKADSGKTLICKKCFNKLF</sequence>
<dbReference type="EMBL" id="CP010086">
    <property type="protein sequence ID" value="AJG97078.1"/>
    <property type="molecule type" value="Genomic_DNA"/>
</dbReference>
<dbReference type="Proteomes" id="UP000031866">
    <property type="component" value="Chromosome"/>
</dbReference>
<dbReference type="GO" id="GO:0000287">
    <property type="term" value="F:magnesium ion binding"/>
    <property type="evidence" value="ECO:0007669"/>
    <property type="project" value="InterPro"/>
</dbReference>
<evidence type="ECO:0000313" key="2">
    <source>
        <dbReference type="EMBL" id="MBC2477532.1"/>
    </source>
</evidence>
<dbReference type="SUPFAM" id="SSF103084">
    <property type="entry name" value="Holliday junction resolvase RusA"/>
    <property type="match status" value="1"/>
</dbReference>
<accession>A0A0B5QK32</accession>
<dbReference type="EMBL" id="JABAGV010000100">
    <property type="protein sequence ID" value="MBC2477532.1"/>
    <property type="molecule type" value="Genomic_DNA"/>
</dbReference>
<evidence type="ECO:0000313" key="1">
    <source>
        <dbReference type="EMBL" id="AJG97078.1"/>
    </source>
</evidence>
<name>A0A0B5QK32_CLOBE</name>
<reference evidence="2" key="4">
    <citation type="journal article" date="2022" name="Nat. Biotechnol.">
        <title>Carbon-negative production of acetone and isopropanol by gas fermentation at industrial pilot scale.</title>
        <authorList>
            <person name="Liew F.E."/>
            <person name="Nogle R."/>
            <person name="Abdalla T."/>
            <person name="Rasor B.J."/>
            <person name="Canter C."/>
            <person name="Jensen R.O."/>
            <person name="Wang L."/>
            <person name="Strutz J."/>
            <person name="Chirania P."/>
            <person name="De Tissera S."/>
            <person name="Mueller A.P."/>
            <person name="Ruan Z."/>
            <person name="Gao A."/>
            <person name="Tran L."/>
            <person name="Engle N.L."/>
            <person name="Bromley J.C."/>
            <person name="Daniell J."/>
            <person name="Conrado R."/>
            <person name="Tschaplinski T.J."/>
            <person name="Giannone R.J."/>
            <person name="Hettich R.L."/>
            <person name="Karim A.S."/>
            <person name="Simpson S.D."/>
            <person name="Brown S.D."/>
            <person name="Leang C."/>
            <person name="Jewett M.C."/>
            <person name="Kopke M."/>
        </authorList>
    </citation>
    <scope>NUCLEOTIDE SEQUENCE</scope>
    <source>
        <strain evidence="2">DJ015</strain>
    </source>
</reference>
<dbReference type="OrthoDB" id="2087700at2"/>
<dbReference type="Pfam" id="PF05866">
    <property type="entry name" value="RusA"/>
    <property type="match status" value="1"/>
</dbReference>
<protein>
    <submittedName>
        <fullName evidence="1">Endodeoxyribonuclease RusA</fullName>
    </submittedName>
    <submittedName>
        <fullName evidence="2">RusA family crossover junction endodeoxyribonuclease</fullName>
    </submittedName>
</protein>
<dbReference type="GO" id="GO:0006310">
    <property type="term" value="P:DNA recombination"/>
    <property type="evidence" value="ECO:0007669"/>
    <property type="project" value="InterPro"/>
</dbReference>
<dbReference type="GO" id="GO:0006281">
    <property type="term" value="P:DNA repair"/>
    <property type="evidence" value="ECO:0007669"/>
    <property type="project" value="InterPro"/>
</dbReference>
<reference evidence="1" key="2">
    <citation type="submission" date="2016-02" db="EMBL/GenBank/DDBJ databases">
        <title>Genome sequence of Clostridium beijerinckii strain 59B.</title>
        <authorList>
            <person name="Little G.T."/>
            <person name="Minton N.P."/>
        </authorList>
    </citation>
    <scope>NUCLEOTIDE SEQUENCE</scope>
    <source>
        <strain evidence="1">NCIMB 14988</strain>
    </source>
</reference>
<dbReference type="InterPro" id="IPR036614">
    <property type="entry name" value="RusA-like_sf"/>
</dbReference>
<dbReference type="Proteomes" id="UP001194098">
    <property type="component" value="Unassembled WGS sequence"/>
</dbReference>
<evidence type="ECO:0000313" key="3">
    <source>
        <dbReference type="Proteomes" id="UP000031866"/>
    </source>
</evidence>
<organism evidence="1 3">
    <name type="scientific">Clostridium beijerinckii</name>
    <name type="common">Clostridium MP</name>
    <dbReference type="NCBI Taxonomy" id="1520"/>
    <lineage>
        <taxon>Bacteria</taxon>
        <taxon>Bacillati</taxon>
        <taxon>Bacillota</taxon>
        <taxon>Clostridia</taxon>
        <taxon>Eubacteriales</taxon>
        <taxon>Clostridiaceae</taxon>
        <taxon>Clostridium</taxon>
    </lineage>
</organism>
<dbReference type="STRING" id="1520.LF65_00434"/>